<dbReference type="Proteomes" id="UP001589532">
    <property type="component" value="Unassembled WGS sequence"/>
</dbReference>
<dbReference type="PANTHER" id="PTHR23534">
    <property type="entry name" value="MFS PERMEASE"/>
    <property type="match status" value="1"/>
</dbReference>
<feature type="transmembrane region" description="Helical" evidence="5">
    <location>
        <begin position="303"/>
        <end position="321"/>
    </location>
</feature>
<organism evidence="7 8">
    <name type="scientific">Nonomuraea helvata</name>
    <dbReference type="NCBI Taxonomy" id="37484"/>
    <lineage>
        <taxon>Bacteria</taxon>
        <taxon>Bacillati</taxon>
        <taxon>Actinomycetota</taxon>
        <taxon>Actinomycetes</taxon>
        <taxon>Streptosporangiales</taxon>
        <taxon>Streptosporangiaceae</taxon>
        <taxon>Nonomuraea</taxon>
    </lineage>
</organism>
<dbReference type="PROSITE" id="PS50850">
    <property type="entry name" value="MFS"/>
    <property type="match status" value="1"/>
</dbReference>
<evidence type="ECO:0000256" key="1">
    <source>
        <dbReference type="ARBA" id="ARBA00004651"/>
    </source>
</evidence>
<feature type="transmembrane region" description="Helical" evidence="5">
    <location>
        <begin position="182"/>
        <end position="203"/>
    </location>
</feature>
<feature type="transmembrane region" description="Helical" evidence="5">
    <location>
        <begin position="115"/>
        <end position="136"/>
    </location>
</feature>
<dbReference type="InterPro" id="IPR036259">
    <property type="entry name" value="MFS_trans_sf"/>
</dbReference>
<comment type="caution">
    <text evidence="7">The sequence shown here is derived from an EMBL/GenBank/DDBJ whole genome shotgun (WGS) entry which is preliminary data.</text>
</comment>
<evidence type="ECO:0000256" key="2">
    <source>
        <dbReference type="ARBA" id="ARBA00022692"/>
    </source>
</evidence>
<sequence length="422" mass="42473">MGSVTAEHAGTDGQVRRIQRRIIVSLVIVQAVFSLAFAMTGPLVSLIADDVTGSPGKAGLAQAMIYCGGVVFSVPLAVLAVARGRRIGIATGYFTGAVGAALVVVGAVLASFTAILAGAAAIGAALAGGLQVRFAATDLASTDRAGRSMGALSWGSTVAAVLGPSLMGVLEGIGGDWLPGLSGPYLAISVVLAVSAVMILLMLRPDPLTLARALDKEPPAQRQPLRVMLATVLRHPNVLRAILVLATVHAAMISLMNMAAIHMQHGAASLGIIGIAISVHTAAMYLPGHLVGYLADKFGPRPILLIGLVVQLLAAATLALSPATSAVGVGAGLLLLGLGWSFGYLGGSVLLTVSVTGPLRTMAQGTSDFAMQLASAVGALLAGVVVTAFGYSVLSIAWGVGLSFLLVSLLVAWRSRGTAAAG</sequence>
<feature type="transmembrane region" description="Helical" evidence="5">
    <location>
        <begin position="60"/>
        <end position="82"/>
    </location>
</feature>
<name>A0ABV5S294_9ACTN</name>
<keyword evidence="4 5" id="KW-0472">Membrane</keyword>
<reference evidence="7 8" key="1">
    <citation type="submission" date="2024-09" db="EMBL/GenBank/DDBJ databases">
        <authorList>
            <person name="Sun Q."/>
            <person name="Mori K."/>
        </authorList>
    </citation>
    <scope>NUCLEOTIDE SEQUENCE [LARGE SCALE GENOMIC DNA]</scope>
    <source>
        <strain evidence="7 8">JCM 3143</strain>
    </source>
</reference>
<feature type="transmembrane region" description="Helical" evidence="5">
    <location>
        <begin position="148"/>
        <end position="170"/>
    </location>
</feature>
<feature type="transmembrane region" description="Helical" evidence="5">
    <location>
        <begin position="333"/>
        <end position="357"/>
    </location>
</feature>
<evidence type="ECO:0000256" key="5">
    <source>
        <dbReference type="SAM" id="Phobius"/>
    </source>
</evidence>
<evidence type="ECO:0000313" key="7">
    <source>
        <dbReference type="EMBL" id="MFB9625789.1"/>
    </source>
</evidence>
<evidence type="ECO:0000259" key="6">
    <source>
        <dbReference type="PROSITE" id="PS50850"/>
    </source>
</evidence>
<proteinExistence type="predicted"/>
<evidence type="ECO:0000313" key="8">
    <source>
        <dbReference type="Proteomes" id="UP001589532"/>
    </source>
</evidence>
<dbReference type="InterPro" id="IPR020846">
    <property type="entry name" value="MFS_dom"/>
</dbReference>
<feature type="transmembrane region" description="Helical" evidence="5">
    <location>
        <begin position="89"/>
        <end position="109"/>
    </location>
</feature>
<accession>A0ABV5S294</accession>
<dbReference type="InterPro" id="IPR011701">
    <property type="entry name" value="MFS"/>
</dbReference>
<comment type="subcellular location">
    <subcellularLocation>
        <location evidence="1">Cell membrane</location>
        <topology evidence="1">Multi-pass membrane protein</topology>
    </subcellularLocation>
</comment>
<feature type="transmembrane region" description="Helical" evidence="5">
    <location>
        <begin position="267"/>
        <end position="291"/>
    </location>
</feature>
<dbReference type="Pfam" id="PF07690">
    <property type="entry name" value="MFS_1"/>
    <property type="match status" value="1"/>
</dbReference>
<feature type="transmembrane region" description="Helical" evidence="5">
    <location>
        <begin position="369"/>
        <end position="389"/>
    </location>
</feature>
<keyword evidence="3 5" id="KW-1133">Transmembrane helix</keyword>
<dbReference type="PANTHER" id="PTHR23534:SF1">
    <property type="entry name" value="MAJOR FACILITATOR SUPERFAMILY PROTEIN"/>
    <property type="match status" value="1"/>
</dbReference>
<protein>
    <submittedName>
        <fullName evidence="7">MFS transporter</fullName>
    </submittedName>
</protein>
<dbReference type="SUPFAM" id="SSF103473">
    <property type="entry name" value="MFS general substrate transporter"/>
    <property type="match status" value="1"/>
</dbReference>
<gene>
    <name evidence="7" type="ORF">ACFFSA_22120</name>
</gene>
<feature type="transmembrane region" description="Helical" evidence="5">
    <location>
        <begin position="22"/>
        <end position="48"/>
    </location>
</feature>
<feature type="domain" description="Major facilitator superfamily (MFS) profile" evidence="6">
    <location>
        <begin position="22"/>
        <end position="416"/>
    </location>
</feature>
<keyword evidence="8" id="KW-1185">Reference proteome</keyword>
<dbReference type="Gene3D" id="1.20.1250.20">
    <property type="entry name" value="MFS general substrate transporter like domains"/>
    <property type="match status" value="1"/>
</dbReference>
<evidence type="ECO:0000256" key="3">
    <source>
        <dbReference type="ARBA" id="ARBA00022989"/>
    </source>
</evidence>
<keyword evidence="2 5" id="KW-0812">Transmembrane</keyword>
<dbReference type="EMBL" id="JBHMBW010000019">
    <property type="protein sequence ID" value="MFB9625789.1"/>
    <property type="molecule type" value="Genomic_DNA"/>
</dbReference>
<feature type="transmembrane region" description="Helical" evidence="5">
    <location>
        <begin position="238"/>
        <end position="261"/>
    </location>
</feature>
<dbReference type="RefSeq" id="WP_344984338.1">
    <property type="nucleotide sequence ID" value="NZ_BAAAXV010000001.1"/>
</dbReference>
<feature type="transmembrane region" description="Helical" evidence="5">
    <location>
        <begin position="395"/>
        <end position="413"/>
    </location>
</feature>
<evidence type="ECO:0000256" key="4">
    <source>
        <dbReference type="ARBA" id="ARBA00023136"/>
    </source>
</evidence>